<keyword evidence="3" id="KW-1185">Reference proteome</keyword>
<dbReference type="PANTHER" id="PTHR36842">
    <property type="entry name" value="PROTEIN TOLB HOMOLOG"/>
    <property type="match status" value="1"/>
</dbReference>
<dbReference type="PANTHER" id="PTHR36842:SF1">
    <property type="entry name" value="PROTEIN TOLB"/>
    <property type="match status" value="1"/>
</dbReference>
<evidence type="ECO:0000313" key="2">
    <source>
        <dbReference type="EMBL" id="TXC81788.1"/>
    </source>
</evidence>
<feature type="region of interest" description="Disordered" evidence="1">
    <location>
        <begin position="623"/>
        <end position="656"/>
    </location>
</feature>
<evidence type="ECO:0000256" key="1">
    <source>
        <dbReference type="SAM" id="MobiDB-lite"/>
    </source>
</evidence>
<protein>
    <recommendedName>
        <fullName evidence="4">Translocation protein TolB</fullName>
    </recommendedName>
</protein>
<dbReference type="Gene3D" id="2.120.10.30">
    <property type="entry name" value="TolB, C-terminal domain"/>
    <property type="match status" value="1"/>
</dbReference>
<dbReference type="Proteomes" id="UP000321168">
    <property type="component" value="Unassembled WGS sequence"/>
</dbReference>
<dbReference type="RefSeq" id="WP_147013837.1">
    <property type="nucleotide sequence ID" value="NZ_VORB01000003.1"/>
</dbReference>
<dbReference type="AlphaFoldDB" id="A0A5C6VEZ5"/>
<reference evidence="2 3" key="1">
    <citation type="submission" date="2019-08" db="EMBL/GenBank/DDBJ databases">
        <title>Genome of Luteibaculum oceani JCM 18817.</title>
        <authorList>
            <person name="Bowman J.P."/>
        </authorList>
    </citation>
    <scope>NUCLEOTIDE SEQUENCE [LARGE SCALE GENOMIC DNA]</scope>
    <source>
        <strain evidence="2 3">JCM 18817</strain>
    </source>
</reference>
<evidence type="ECO:0008006" key="4">
    <source>
        <dbReference type="Google" id="ProtNLM"/>
    </source>
</evidence>
<dbReference type="OrthoDB" id="9760276at2"/>
<name>A0A5C6VEZ5_9FLAO</name>
<accession>A0A5C6VEZ5</accession>
<dbReference type="InterPro" id="IPR011042">
    <property type="entry name" value="6-blade_b-propeller_TolB-like"/>
</dbReference>
<proteinExistence type="predicted"/>
<sequence length="1097" mass="126526">MKLRLLIFIFLGLITGVQGQFYSGSDQSFGKNRVQYQEFFWQYYRYKYFNVYFYKEGEGLAAYVSKRALEIMPEMESRLDFPLEDKVQFIVYKSYSDFKQSNIGIDANSNNNVGGTTRIVGNKVFVFYEGTHEKLDAQIRSGIAEVILNQLMYGGDITEMVRSSTFLSMPEWYRKGLVSYLSKGWNTEIENSVKDGVLSGRYEYFNRLTGDEAKYAGHSIWYYIARTYGEQVIANILYMTRLSRSIETGFMYVLGMDLDLLSLEHMEFFQEKFKEDESARKDPKQKKIDVKIGRNQNVTHARLSPKADKLAYATNILGQYRIYVKDLKTGKRKKIVKGSHKINRIIDNSHPIICWHPNGKILAYTEYIRGKLYLNLYSLTDGKSNRKEIFAIDNILDMDFSNSGKLMVFSATQNGKTNLYKYYVIGNRHEKLTNDLFDDLNPRFIQNDEAIVFSSNRTNTQLGYNKKDSTYTGNFDIYVYHLKDEGQGSLEQITFTPGYDELDAFEYGSNKYTFLSDQAGVINRFYAKYDSTILRVDTAIHYQYFASQYPLSNLRRNIIDYSVQINSDKYQYLTFRDGEFEFYEGKLTEDSVVSLAELKLLSLKSIKKVDFMGLDSEAMENAKEKIPNSELEKDYSNPYEDNVPETNNAIPAKRKDDGGIDFDNYVFSDEESKKKEKESQDKLRNNILGIKDSTGFVLPQRRNYRLNFAYDVVQTQVDNNFQNNFYQLLSGPNTLNPGLGAFLSLSATDLFEDYKISGGVRFSFSLNNHDYIFSVSNRKKRLDKTLTYQKQGVQISLDNIQGDVFRTTTHSVQYALKWPINEVFSVSGVPTVRVDRGVVLARDFNTLAIPNEYRYQAGVKLESVFDNSLNLGTNLYSGFRAKAFVEFYSDPENSNGQTRVIGLDLRHYQPLHKTIIWANRLSASTTGGGRKVLYMMGGLDRWMILPTTEETPFPDLTEFFYQSAITPMRGFNRNIRNGNSFAMINSEVRVPLFKYLIKRPLKSEFLESFQSVLFADAGTAWVGANPFSDENTFNTKIIRQNPLTIRINKRVNPIVGGYGFGFRGRIWGYYLRADWAWGVLDGKTQPRQFYLSLGLDF</sequence>
<gene>
    <name evidence="2" type="ORF">FRX97_04525</name>
</gene>
<dbReference type="Gene3D" id="2.40.160.50">
    <property type="entry name" value="membrane protein fhac: a member of the omp85/tpsb transporter family"/>
    <property type="match status" value="1"/>
</dbReference>
<dbReference type="SUPFAM" id="SSF82171">
    <property type="entry name" value="DPP6 N-terminal domain-like"/>
    <property type="match status" value="1"/>
</dbReference>
<feature type="compositionally biased region" description="Basic and acidic residues" evidence="1">
    <location>
        <begin position="623"/>
        <end position="635"/>
    </location>
</feature>
<dbReference type="EMBL" id="VORB01000003">
    <property type="protein sequence ID" value="TXC81788.1"/>
    <property type="molecule type" value="Genomic_DNA"/>
</dbReference>
<organism evidence="2 3">
    <name type="scientific">Luteibaculum oceani</name>
    <dbReference type="NCBI Taxonomy" id="1294296"/>
    <lineage>
        <taxon>Bacteria</taxon>
        <taxon>Pseudomonadati</taxon>
        <taxon>Bacteroidota</taxon>
        <taxon>Flavobacteriia</taxon>
        <taxon>Flavobacteriales</taxon>
        <taxon>Luteibaculaceae</taxon>
        <taxon>Luteibaculum</taxon>
    </lineage>
</organism>
<evidence type="ECO:0000313" key="3">
    <source>
        <dbReference type="Proteomes" id="UP000321168"/>
    </source>
</evidence>
<comment type="caution">
    <text evidence="2">The sequence shown here is derived from an EMBL/GenBank/DDBJ whole genome shotgun (WGS) entry which is preliminary data.</text>
</comment>